<name>A0A7W5UJF3_9BACT</name>
<feature type="domain" description="DUF4180" evidence="1">
    <location>
        <begin position="13"/>
        <end position="120"/>
    </location>
</feature>
<dbReference type="Proteomes" id="UP000541425">
    <property type="component" value="Unassembled WGS sequence"/>
</dbReference>
<dbReference type="Pfam" id="PF13788">
    <property type="entry name" value="DUF4180"/>
    <property type="match status" value="1"/>
</dbReference>
<proteinExistence type="predicted"/>
<evidence type="ECO:0000259" key="1">
    <source>
        <dbReference type="Pfam" id="PF13788"/>
    </source>
</evidence>
<dbReference type="AlphaFoldDB" id="A0A7W5UJF3"/>
<evidence type="ECO:0000313" key="2">
    <source>
        <dbReference type="EMBL" id="MBB3702547.1"/>
    </source>
</evidence>
<dbReference type="RefSeq" id="WP_183695705.1">
    <property type="nucleotide sequence ID" value="NZ_JACICA010000003.1"/>
</dbReference>
<evidence type="ECO:0000313" key="3">
    <source>
        <dbReference type="Proteomes" id="UP000541425"/>
    </source>
</evidence>
<dbReference type="InterPro" id="IPR025438">
    <property type="entry name" value="DUF4180"/>
</dbReference>
<dbReference type="EMBL" id="JACICA010000003">
    <property type="protein sequence ID" value="MBB3702547.1"/>
    <property type="molecule type" value="Genomic_DNA"/>
</dbReference>
<reference evidence="2 3" key="1">
    <citation type="submission" date="2020-08" db="EMBL/GenBank/DDBJ databases">
        <title>Genomic Encyclopedia of Type Strains, Phase IV (KMG-IV): sequencing the most valuable type-strain genomes for metagenomic binning, comparative biology and taxonomic classification.</title>
        <authorList>
            <person name="Goeker M."/>
        </authorList>
    </citation>
    <scope>NUCLEOTIDE SEQUENCE [LARGE SCALE GENOMIC DNA]</scope>
    <source>
        <strain evidence="2 3">DSM 22548</strain>
    </source>
</reference>
<accession>A0A7W5UJF3</accession>
<organism evidence="2 3">
    <name type="scientific">Alloprevotella rava</name>
    <dbReference type="NCBI Taxonomy" id="671218"/>
    <lineage>
        <taxon>Bacteria</taxon>
        <taxon>Pseudomonadati</taxon>
        <taxon>Bacteroidota</taxon>
        <taxon>Bacteroidia</taxon>
        <taxon>Bacteroidales</taxon>
        <taxon>Prevotellaceae</taxon>
        <taxon>Alloprevotella</taxon>
    </lineage>
</organism>
<comment type="caution">
    <text evidence="2">The sequence shown here is derived from an EMBL/GenBank/DDBJ whole genome shotgun (WGS) entry which is preliminary data.</text>
</comment>
<protein>
    <recommendedName>
        <fullName evidence="1">DUF4180 domain-containing protein</fullName>
    </recommendedName>
</protein>
<sequence>MKEKSIISHQADGQTFLEVLSEKQFIGSVQDALDLIGEFFGQYYDGIIIHEHSISPRFFELKTRLAGDILQKFSNYHLRLAIVGDWSKYTSHSLAAFAFIVESNRGRMVNFATSTEEAVALLSRFK</sequence>
<gene>
    <name evidence="2" type="ORF">FHS60_001005</name>
</gene>